<dbReference type="PANTHER" id="PTHR28089:SF1">
    <property type="entry name" value="PROTEIN ZDS1-RELATED"/>
    <property type="match status" value="1"/>
</dbReference>
<feature type="compositionally biased region" description="Low complexity" evidence="1">
    <location>
        <begin position="1039"/>
        <end position="1056"/>
    </location>
</feature>
<feature type="compositionally biased region" description="Low complexity" evidence="1">
    <location>
        <begin position="1996"/>
        <end position="2011"/>
    </location>
</feature>
<feature type="compositionally biased region" description="Basic and acidic residues" evidence="1">
    <location>
        <begin position="1238"/>
        <end position="1250"/>
    </location>
</feature>
<feature type="compositionally biased region" description="Polar residues" evidence="1">
    <location>
        <begin position="881"/>
        <end position="898"/>
    </location>
</feature>
<proteinExistence type="predicted"/>
<feature type="compositionally biased region" description="Basic and acidic residues" evidence="1">
    <location>
        <begin position="2152"/>
        <end position="2164"/>
    </location>
</feature>
<name>A0A9Q8S9Y8_9PEZI</name>
<feature type="compositionally biased region" description="Low complexity" evidence="1">
    <location>
        <begin position="969"/>
        <end position="984"/>
    </location>
</feature>
<feature type="region of interest" description="Disordered" evidence="1">
    <location>
        <begin position="1996"/>
        <end position="2092"/>
    </location>
</feature>
<dbReference type="PANTHER" id="PTHR28089">
    <property type="entry name" value="PROTEIN ZDS1-RELATED"/>
    <property type="match status" value="1"/>
</dbReference>
<feature type="compositionally biased region" description="Basic and acidic residues" evidence="1">
    <location>
        <begin position="1057"/>
        <end position="1085"/>
    </location>
</feature>
<dbReference type="InterPro" id="IPR040206">
    <property type="entry name" value="Zds1/2"/>
</dbReference>
<keyword evidence="4" id="KW-1185">Reference proteome</keyword>
<accession>A0A9Q8S9Y8</accession>
<feature type="region of interest" description="Disordered" evidence="1">
    <location>
        <begin position="508"/>
        <end position="591"/>
    </location>
</feature>
<dbReference type="Proteomes" id="UP000830671">
    <property type="component" value="Chromosome 1"/>
</dbReference>
<feature type="compositionally biased region" description="Pro residues" evidence="1">
    <location>
        <begin position="959"/>
        <end position="968"/>
    </location>
</feature>
<dbReference type="SMART" id="SM01327">
    <property type="entry name" value="Zds_C"/>
    <property type="match status" value="1"/>
</dbReference>
<evidence type="ECO:0000259" key="2">
    <source>
        <dbReference type="SMART" id="SM01327"/>
    </source>
</evidence>
<feature type="compositionally biased region" description="Pro residues" evidence="1">
    <location>
        <begin position="820"/>
        <end position="833"/>
    </location>
</feature>
<feature type="compositionally biased region" description="Gly residues" evidence="1">
    <location>
        <begin position="2181"/>
        <end position="2194"/>
    </location>
</feature>
<feature type="region of interest" description="Disordered" evidence="1">
    <location>
        <begin position="1229"/>
        <end position="1293"/>
    </location>
</feature>
<sequence>MRALAGFDVIDGFQSPAIFFLLSILPPAVSAPNLMPKWQPVSSQLLPLSLQFFKELMYHELKDREFSPGYSTKPSRPNYLSGGGLLCQTTALSSLYFDWPLFPKQRLAQFWLALMQSWWRPSLQATNDTSRLGVEPIPAFRSLPTPIMAHSQGSSLQIDLYPSTSVVPQVHYLSDLHDVTSTLVLYWRRQRLFIALSASHPHSRLPVSSKVVCTGTNPKYLLQKLQFSTQDWTRYNFQQLATSRHSTFPTLLLHHYFAYHHHRYLHHHLSLYLSLPYHYPTTQHNVSTRHAGQLPTWTSLEPTHPRLFRALNSIICRLLFLYHSFATVDFSSLFNSYRCTSRVPLQYTSLPSPCDLERRADRRIHTCIRIPIPTLIQLPPSTLPSLTRRAYAALHPRQMRAQRRIFFERDIWQTSGMMVRRTAHNSPLHPSLAPNVSRALRVVLTSSRPRADVGGSFASRRGHASQLSISDPSHHVTETIGTLYGDEEYDSDGRPISYLGQSYTDQLNNKFESDHSDDDPRRQMVRSASDKTGLGMAQNGSTTLKHSQTLPTRSPSQRSMSFENGPKSPPISLRDVKNESSQFPLGSIENPNDIAQELNNLQALRRMSMDVGNNADPDMLPFSGLSLVAMPPIAPTGDDDENDPSRLLWVPAAVHPELAPTEFKTFLEDRVKTIRRRSGDSGDGGMGRSDSGGGLRRKKSMLSRQIDNSGGRGAVGYVDGAERLGRKSSLRDYSTPELNLNELVKDPSKVVRELSEGAQPEAGAEDLPILPVAPGMGLRRSTRTTYRKNGSVRSDRLPFSKRVANRHAHTDSSDSADTVPPLPSDVPEVPPLPTQQRAQSEPVSENFSRPNRSVRRQHKFSQDLGTTSDGASSEIEEPVSPLSTRPEQQHPTRTSSVSADAKPPVPAIVESPATDESAQRQQFPQRSSSSQHAPSQPLMDEPPARSSKRPGSANSAPSPTTPTAPQQPPQVQQQPKQQQTNAPNHTLNDMASHPSVLPGSGANRTDTLTFIPTLQPEEKKPEEKRVEKKLRKERDDDASSISSSKSSGGWSKWLKGGSDDKDKKKKEEEKRKKQQVAEKGQDNARLDVLQNSIEGASSKGRESIIVDRDNVDNKLAEERKKESKKSEAKKEKEGGLFSGLFGGGKKKSEKENSSKKNQHLRVSEEVPYRPLKADVDYHWTRFPLLEERAIYRMAHIKLANPRRSLLSQVLLSNFMYNYLAIVQAMHPQMQVPQSPQQRRLEEERRRKEQEEQYLAQQQQQQQQQEAGEQDSTGQYNFDYHRGENQYGDHPHDEVDYVDDAQIYEYDHGGDVDNGRSNGYQGPDSYDPQPGKQYYHDQYGRDGSDDVRRRDDREDMWAFWDGETPRLCLCCSLEPSWKALCNHPNSSATTANVVDPFLCSSLASVLPQYLAQAGGESLGCRCFGFRPPDSRLIPPGLIQEFFEKNPTLYCICLQGDICDGTCRSKRSKRRSNSGQNCPSPAVVPGGAQQALPAVLPIRPMIPSQEESPVSICAKPFGARAASSGSAPIRPFVASTYTLHFSSTSRKISPAFIRSLTRRRTPEPDRPPPATFNRPISISRLPRQQTSMAAPRPYNNNPGYMPNGASSIPPGAAPLLPNQGRVIQTGPIRVLCIADVRGNLTSLNDLARQARADHIIHTGDFGFYDDTSLERIAEKTLKHVAQYSPLISEPVKKAIQQGGPGPVKSRFPANELPLSELSLLLSGEIKLDIPVYTVWGACEDVRVLEKFRSGEYKVHNLHIIDEARSMLLELGGVKLRLLGLGGAVVMHKLFDNGEGRTTIAGGQGTMWTTLLQMGELVDTAHRVYDPTETRVFVTHASPAREGILNQLSVTLKADFSISAGLHFRYGSSYNEFSVNPTLDHYRGKLAASKASFNDVWETVKNEVEPAISQNEGQQNLLKNALQIVEKMPTTAAGGNPFGGPVAGQAQLGQVDESAFKNMWNFNLADAAFGWLVLEIQDGRIGTEMRAQGFNFSHRGAKAAAPVPAGPAGAGNLPAPAPPSTQTTAPPPTSRQPSSQAPPKPAVATPLPSAKPGTPQPAAAAPPAVPPKDERPAPAAANGSANGPDPVSSPAPKTPAQDIVGLFIMNVNSEEQTRDLFDGEHKNNILKVEKWGNSNKVVMFKTIEERDAALNSLPEDLKTRAQEDRSRPLVKVFQHRESKFQPRGGAGNWGSSRGGGNSANTGSGYRSAGGASDSESTRRGGRGGGRGGRGGERGGRGGRGRGGLKGEGGASPAPAFDEVWKMAQASESKPRGPSNEVFEAVMAKFGPSQAGE</sequence>
<feature type="region of interest" description="Disordered" evidence="1">
    <location>
        <begin position="674"/>
        <end position="717"/>
    </location>
</feature>
<feature type="compositionally biased region" description="Low complexity" evidence="1">
    <location>
        <begin position="2047"/>
        <end position="2059"/>
    </location>
</feature>
<feature type="compositionally biased region" description="Gly residues" evidence="1">
    <location>
        <begin position="2237"/>
        <end position="2246"/>
    </location>
</feature>
<feature type="region of interest" description="Disordered" evidence="1">
    <location>
        <begin position="1305"/>
        <end position="1347"/>
    </location>
</feature>
<feature type="compositionally biased region" description="Polar residues" evidence="1">
    <location>
        <begin position="1002"/>
        <end position="1012"/>
    </location>
</feature>
<feature type="compositionally biased region" description="Basic and acidic residues" evidence="1">
    <location>
        <begin position="511"/>
        <end position="522"/>
    </location>
</feature>
<dbReference type="GeneID" id="73334354"/>
<feature type="region of interest" description="Disordered" evidence="1">
    <location>
        <begin position="1555"/>
        <end position="1596"/>
    </location>
</feature>
<feature type="compositionally biased region" description="Pro residues" evidence="1">
    <location>
        <begin position="2012"/>
        <end position="2038"/>
    </location>
</feature>
<evidence type="ECO:0000313" key="4">
    <source>
        <dbReference type="Proteomes" id="UP000830671"/>
    </source>
</evidence>
<dbReference type="SUPFAM" id="SSF56300">
    <property type="entry name" value="Metallo-dependent phosphatases"/>
    <property type="match status" value="1"/>
</dbReference>
<dbReference type="GO" id="GO:0005737">
    <property type="term" value="C:cytoplasm"/>
    <property type="evidence" value="ECO:0007669"/>
    <property type="project" value="TreeGrafter"/>
</dbReference>
<feature type="region of interest" description="Disordered" evidence="1">
    <location>
        <begin position="2152"/>
        <end position="2254"/>
    </location>
</feature>
<feature type="compositionally biased region" description="Basic and acidic residues" evidence="1">
    <location>
        <begin position="1099"/>
        <end position="1134"/>
    </location>
</feature>
<feature type="compositionally biased region" description="Polar residues" evidence="1">
    <location>
        <begin position="834"/>
        <end position="851"/>
    </location>
</feature>
<dbReference type="Pfam" id="PF10360">
    <property type="entry name" value="DUF2433"/>
    <property type="match status" value="1"/>
</dbReference>
<feature type="domain" description="Protein Zds1 C-terminal" evidence="2">
    <location>
        <begin position="1171"/>
        <end position="1223"/>
    </location>
</feature>
<feature type="compositionally biased region" description="Low complexity" evidence="1">
    <location>
        <begin position="2070"/>
        <end position="2083"/>
    </location>
</feature>
<dbReference type="GO" id="GO:0030010">
    <property type="term" value="P:establishment of cell polarity"/>
    <property type="evidence" value="ECO:0007669"/>
    <property type="project" value="TreeGrafter"/>
</dbReference>
<feature type="compositionally biased region" description="Basic and acidic residues" evidence="1">
    <location>
        <begin position="1278"/>
        <end position="1293"/>
    </location>
</feature>
<dbReference type="RefSeq" id="XP_049135301.1">
    <property type="nucleotide sequence ID" value="XM_049279344.1"/>
</dbReference>
<dbReference type="KEGG" id="clup:CLUP02_00292"/>
<dbReference type="InterPro" id="IPR013941">
    <property type="entry name" value="ZDS1_C"/>
</dbReference>
<dbReference type="InterPro" id="IPR029052">
    <property type="entry name" value="Metallo-depent_PP-like"/>
</dbReference>
<organism evidence="3 4">
    <name type="scientific">Colletotrichum lupini</name>
    <dbReference type="NCBI Taxonomy" id="145971"/>
    <lineage>
        <taxon>Eukaryota</taxon>
        <taxon>Fungi</taxon>
        <taxon>Dikarya</taxon>
        <taxon>Ascomycota</taxon>
        <taxon>Pezizomycotina</taxon>
        <taxon>Sordariomycetes</taxon>
        <taxon>Hypocreomycetidae</taxon>
        <taxon>Glomerellales</taxon>
        <taxon>Glomerellaceae</taxon>
        <taxon>Colletotrichum</taxon>
        <taxon>Colletotrichum acutatum species complex</taxon>
    </lineage>
</organism>
<dbReference type="Pfam" id="PF25061">
    <property type="entry name" value="RRM_fung"/>
    <property type="match status" value="1"/>
</dbReference>
<dbReference type="InterPro" id="IPR018829">
    <property type="entry name" value="DUF2433"/>
</dbReference>
<evidence type="ECO:0000256" key="1">
    <source>
        <dbReference type="SAM" id="MobiDB-lite"/>
    </source>
</evidence>
<dbReference type="GO" id="GO:0010971">
    <property type="term" value="P:positive regulation of G2/M transition of mitotic cell cycle"/>
    <property type="evidence" value="ECO:0007669"/>
    <property type="project" value="TreeGrafter"/>
</dbReference>
<feature type="compositionally biased region" description="Polar residues" evidence="1">
    <location>
        <begin position="538"/>
        <end position="562"/>
    </location>
</feature>
<feature type="compositionally biased region" description="Low complexity" evidence="1">
    <location>
        <begin position="919"/>
        <end position="931"/>
    </location>
</feature>
<dbReference type="Pfam" id="PF08632">
    <property type="entry name" value="Zds_C"/>
    <property type="match status" value="1"/>
</dbReference>
<dbReference type="EMBL" id="CP019471">
    <property type="protein sequence ID" value="UQC73647.1"/>
    <property type="molecule type" value="Genomic_DNA"/>
</dbReference>
<reference evidence="3" key="1">
    <citation type="journal article" date="2021" name="Mol. Plant Microbe Interact.">
        <title>Complete Genome Sequence of the Plant-Pathogenic Fungus Colletotrichum lupini.</title>
        <authorList>
            <person name="Baroncelli R."/>
            <person name="Pensec F."/>
            <person name="Da Lio D."/>
            <person name="Boufleur T."/>
            <person name="Vicente I."/>
            <person name="Sarrocco S."/>
            <person name="Picot A."/>
            <person name="Baraldi E."/>
            <person name="Sukno S."/>
            <person name="Thon M."/>
            <person name="Le Floch G."/>
        </authorList>
    </citation>
    <scope>NUCLEOTIDE SEQUENCE</scope>
    <source>
        <strain evidence="3">IMI 504893</strain>
    </source>
</reference>
<feature type="compositionally biased region" description="Basic and acidic residues" evidence="1">
    <location>
        <begin position="1016"/>
        <end position="1037"/>
    </location>
</feature>
<feature type="compositionally biased region" description="Low complexity" evidence="1">
    <location>
        <begin position="1252"/>
        <end position="1266"/>
    </location>
</feature>
<evidence type="ECO:0000313" key="3">
    <source>
        <dbReference type="EMBL" id="UQC73647.1"/>
    </source>
</evidence>
<feature type="region of interest" description="Disordered" evidence="1">
    <location>
        <begin position="753"/>
        <end position="1163"/>
    </location>
</feature>
<feature type="compositionally biased region" description="Basic and acidic residues" evidence="1">
    <location>
        <begin position="1333"/>
        <end position="1347"/>
    </location>
</feature>
<gene>
    <name evidence="3" type="ORF">CLUP02_00292</name>
</gene>
<dbReference type="InterPro" id="IPR056812">
    <property type="entry name" value="RRM_fung"/>
</dbReference>
<feature type="compositionally biased region" description="Gly residues" evidence="1">
    <location>
        <begin position="681"/>
        <end position="694"/>
    </location>
</feature>
<protein>
    <recommendedName>
        <fullName evidence="2">Protein Zds1 C-terminal domain-containing protein</fullName>
    </recommendedName>
</protein>